<sequence length="410" mass="47049">MEYKENYVVKGLFDTSIHFDSTEQLGIYVEGELENFTSISKTYKGQLTPINNIINHLTNLKLQISFILQDIAAERPINPSHRNNVQANINTLSSMWAPHGHSVFERLKYVYDEYNVAGVQSFWPNVIGGFQQPGNHLQMMGALAAYDYLRERKSITELSNSDRDFIEQNYTNAIEKGNELEETRKSLEKRAINWEAECQKSWSDWEHECNDIWASLTSQKNSEWESDRSIYEAEHDESIEAAKKKISELEATYQEHLKLEKPAQYWSNTADKYSNHSFLYGVLLSAFVFVGLVVFFIFYRNFLEGHELGIQLDTIKGVVLFVTGIAVYGFFLRVLAKLFMSTTHLQRDAEERAQLTYFYLALIKDGAIDEKSRDIVIQSLFSRTETGLISGDSSPTMPAMDVLKNIKIGS</sequence>
<feature type="transmembrane region" description="Helical" evidence="2">
    <location>
        <begin position="318"/>
        <end position="336"/>
    </location>
</feature>
<feature type="coiled-coil region" evidence="1">
    <location>
        <begin position="170"/>
        <end position="197"/>
    </location>
</feature>
<feature type="transmembrane region" description="Helical" evidence="2">
    <location>
        <begin position="278"/>
        <end position="298"/>
    </location>
</feature>
<keyword evidence="1" id="KW-0175">Coiled coil</keyword>
<evidence type="ECO:0000313" key="5">
    <source>
        <dbReference type="Proteomes" id="UP000503003"/>
    </source>
</evidence>
<keyword evidence="2" id="KW-0472">Membrane</keyword>
<keyword evidence="2" id="KW-0812">Transmembrane</keyword>
<evidence type="ECO:0000256" key="2">
    <source>
        <dbReference type="SAM" id="Phobius"/>
    </source>
</evidence>
<evidence type="ECO:0000313" key="4">
    <source>
        <dbReference type="EMBL" id="QIH41434.1"/>
    </source>
</evidence>
<proteinExistence type="predicted"/>
<dbReference type="KEGG" id="vzi:G5S32_05245"/>
<accession>A0A6G7CH79</accession>
<dbReference type="AlphaFoldDB" id="A0A6G7CH79"/>
<dbReference type="Proteomes" id="UP000503003">
    <property type="component" value="Chromosome 1"/>
</dbReference>
<dbReference type="InterPro" id="IPR046159">
    <property type="entry name" value="DUF6161"/>
</dbReference>
<keyword evidence="5" id="KW-1185">Reference proteome</keyword>
<organism evidence="4 5">
    <name type="scientific">Vibrio ziniensis</name>
    <dbReference type="NCBI Taxonomy" id="2711221"/>
    <lineage>
        <taxon>Bacteria</taxon>
        <taxon>Pseudomonadati</taxon>
        <taxon>Pseudomonadota</taxon>
        <taxon>Gammaproteobacteria</taxon>
        <taxon>Vibrionales</taxon>
        <taxon>Vibrionaceae</taxon>
        <taxon>Vibrio</taxon>
    </lineage>
</organism>
<dbReference type="RefSeq" id="WP_165311030.1">
    <property type="nucleotide sequence ID" value="NZ_CP049331.1"/>
</dbReference>
<gene>
    <name evidence="4" type="ORF">G5S32_05245</name>
</gene>
<dbReference type="EMBL" id="CP049331">
    <property type="protein sequence ID" value="QIH41434.1"/>
    <property type="molecule type" value="Genomic_DNA"/>
</dbReference>
<keyword evidence="2" id="KW-1133">Transmembrane helix</keyword>
<evidence type="ECO:0000256" key="1">
    <source>
        <dbReference type="SAM" id="Coils"/>
    </source>
</evidence>
<feature type="domain" description="DUF6161" evidence="3">
    <location>
        <begin position="184"/>
        <end position="395"/>
    </location>
</feature>
<reference evidence="4 5" key="1">
    <citation type="submission" date="2020-02" db="EMBL/GenBank/DDBJ databases">
        <title>A complete genome of a marine bacterium Vibrio sp. ZWAL4003 isolated from the mangrove sediment with the ability to degrade polysaccharides.</title>
        <authorList>
            <person name="Wu J."/>
            <person name="Qu W."/>
            <person name="Zeng R."/>
        </authorList>
    </citation>
    <scope>NUCLEOTIDE SEQUENCE [LARGE SCALE GENOMIC DNA]</scope>
    <source>
        <strain evidence="4 5">ZWAL4003</strain>
    </source>
</reference>
<name>A0A6G7CH79_9VIBR</name>
<feature type="coiled-coil region" evidence="1">
    <location>
        <begin position="232"/>
        <end position="259"/>
    </location>
</feature>
<protein>
    <recommendedName>
        <fullName evidence="3">DUF6161 domain-containing protein</fullName>
    </recommendedName>
</protein>
<evidence type="ECO:0000259" key="3">
    <source>
        <dbReference type="Pfam" id="PF19658"/>
    </source>
</evidence>
<dbReference type="Pfam" id="PF19658">
    <property type="entry name" value="DUF6161"/>
    <property type="match status" value="1"/>
</dbReference>